<keyword evidence="2" id="KW-1185">Reference proteome</keyword>
<dbReference type="OrthoDB" id="8640229at2"/>
<dbReference type="RefSeq" id="WP_126484803.1">
    <property type="nucleotide sequence ID" value="NZ_RXNS01000012.1"/>
</dbReference>
<dbReference type="AlphaFoldDB" id="A0A431V279"/>
<dbReference type="InterPro" id="IPR038666">
    <property type="entry name" value="SSP1_head-tail_sf"/>
</dbReference>
<dbReference type="Gene3D" id="2.40.10.270">
    <property type="entry name" value="Bacteriophage SPP1 head-tail adaptor protein"/>
    <property type="match status" value="1"/>
</dbReference>
<gene>
    <name evidence="1" type="ORF">EKG36_13115</name>
</gene>
<dbReference type="Pfam" id="PF05521">
    <property type="entry name" value="Phage_HCP"/>
    <property type="match status" value="1"/>
</dbReference>
<sequence>MRAGKLRHRVTLEFYQRLPRTPSGDTPSDWVAVDTARASIEPLRGRLLLAAQEAQSESTARIRLRWRQDVADATGKTLRFRYRGRVYRVDGRPVDPDLRGRELEVMVHEWV</sequence>
<evidence type="ECO:0000313" key="2">
    <source>
        <dbReference type="Proteomes" id="UP000267400"/>
    </source>
</evidence>
<protein>
    <submittedName>
        <fullName evidence="1">Head-tail adaptor protein</fullName>
    </submittedName>
</protein>
<dbReference type="EMBL" id="RXNS01000012">
    <property type="protein sequence ID" value="RTR01942.1"/>
    <property type="molecule type" value="Genomic_DNA"/>
</dbReference>
<name>A0A431V279_9GAMM</name>
<comment type="caution">
    <text evidence="1">The sequence shown here is derived from an EMBL/GenBank/DDBJ whole genome shotgun (WGS) entry which is preliminary data.</text>
</comment>
<dbReference type="InterPro" id="IPR008767">
    <property type="entry name" value="Phage_SPP1_head-tail_adaptor"/>
</dbReference>
<dbReference type="NCBIfam" id="TIGR01563">
    <property type="entry name" value="gp16_SPP1"/>
    <property type="match status" value="1"/>
</dbReference>
<organism evidence="1 2">
    <name type="scientific">Halomonas nitroreducens</name>
    <dbReference type="NCBI Taxonomy" id="447425"/>
    <lineage>
        <taxon>Bacteria</taxon>
        <taxon>Pseudomonadati</taxon>
        <taxon>Pseudomonadota</taxon>
        <taxon>Gammaproteobacteria</taxon>
        <taxon>Oceanospirillales</taxon>
        <taxon>Halomonadaceae</taxon>
        <taxon>Halomonas</taxon>
    </lineage>
</organism>
<reference evidence="1 2" key="1">
    <citation type="submission" date="2018-12" db="EMBL/GenBank/DDBJ databases">
        <authorList>
            <person name="Yu L."/>
        </authorList>
    </citation>
    <scope>NUCLEOTIDE SEQUENCE [LARGE SCALE GENOMIC DNA]</scope>
    <source>
        <strain evidence="1 2">11S</strain>
    </source>
</reference>
<evidence type="ECO:0000313" key="1">
    <source>
        <dbReference type="EMBL" id="RTR01942.1"/>
    </source>
</evidence>
<accession>A0A431V279</accession>
<dbReference type="Proteomes" id="UP000267400">
    <property type="component" value="Unassembled WGS sequence"/>
</dbReference>
<proteinExistence type="predicted"/>